<name>A0A5R8ZW70_PSENT</name>
<proteinExistence type="inferred from homology"/>
<dbReference type="Gene3D" id="3.40.50.720">
    <property type="entry name" value="NAD(P)-binding Rossmann-like Domain"/>
    <property type="match status" value="1"/>
</dbReference>
<reference evidence="3 4" key="1">
    <citation type="submission" date="2019-05" db="EMBL/GenBank/DDBJ databases">
        <authorList>
            <person name="Moore K."/>
            <person name="O'Neill P."/>
            <person name="Farbos A."/>
            <person name="Studholme D.J."/>
        </authorList>
    </citation>
    <scope>NUCLEOTIDE SEQUENCE [LARGE SCALE GENOMIC DNA]</scope>
    <source>
        <strain evidence="3 4">DSM 9128</strain>
    </source>
</reference>
<dbReference type="GO" id="GO:0050664">
    <property type="term" value="F:oxidoreductase activity, acting on NAD(P)H, oxygen as acceptor"/>
    <property type="evidence" value="ECO:0007669"/>
    <property type="project" value="TreeGrafter"/>
</dbReference>
<evidence type="ECO:0000256" key="1">
    <source>
        <dbReference type="ARBA" id="ARBA00006484"/>
    </source>
</evidence>
<evidence type="ECO:0000313" key="3">
    <source>
        <dbReference type="EMBL" id="TLP69746.1"/>
    </source>
</evidence>
<dbReference type="AlphaFoldDB" id="A0A5R8ZW70"/>
<organism evidence="3 4">
    <name type="scientific">Pseudomonas nitroreducens</name>
    <dbReference type="NCBI Taxonomy" id="46680"/>
    <lineage>
        <taxon>Bacteria</taxon>
        <taxon>Pseudomonadati</taxon>
        <taxon>Pseudomonadota</taxon>
        <taxon>Gammaproteobacteria</taxon>
        <taxon>Pseudomonadales</taxon>
        <taxon>Pseudomonadaceae</taxon>
        <taxon>Pseudomonas</taxon>
    </lineage>
</organism>
<dbReference type="Pfam" id="PF13561">
    <property type="entry name" value="adh_short_C2"/>
    <property type="match status" value="1"/>
</dbReference>
<dbReference type="EMBL" id="VASG01000010">
    <property type="protein sequence ID" value="TLP69746.1"/>
    <property type="molecule type" value="Genomic_DNA"/>
</dbReference>
<dbReference type="InterPro" id="IPR036291">
    <property type="entry name" value="NAD(P)-bd_dom_sf"/>
</dbReference>
<reference evidence="4" key="2">
    <citation type="submission" date="2019-06" db="EMBL/GenBank/DDBJ databases">
        <title>AzeR, a transcriptional regulator that responds to azelaic acid in Pseudomonas nitroreducens.</title>
        <authorList>
            <person name="Bez C."/>
            <person name="Javvadi S.G."/>
            <person name="Bertani I."/>
            <person name="Devescovi G."/>
            <person name="Studholme D.J."/>
            <person name="Geller A."/>
            <person name="Levy A."/>
            <person name="Venturi V."/>
        </authorList>
    </citation>
    <scope>NUCLEOTIDE SEQUENCE [LARGE SCALE GENOMIC DNA]</scope>
    <source>
        <strain evidence="4">DSM 9128</strain>
    </source>
</reference>
<evidence type="ECO:0000313" key="4">
    <source>
        <dbReference type="Proteomes" id="UP000307510"/>
    </source>
</evidence>
<dbReference type="PANTHER" id="PTHR43008:SF4">
    <property type="entry name" value="CHAIN DEHYDROGENASE, PUTATIVE (AFU_ORTHOLOGUE AFUA_4G08710)-RELATED"/>
    <property type="match status" value="1"/>
</dbReference>
<dbReference type="CDD" id="cd05233">
    <property type="entry name" value="SDR_c"/>
    <property type="match status" value="1"/>
</dbReference>
<evidence type="ECO:0000256" key="2">
    <source>
        <dbReference type="ARBA" id="ARBA00023002"/>
    </source>
</evidence>
<accession>A0A5R8ZW70</accession>
<comment type="similarity">
    <text evidence="1">Belongs to the short-chain dehydrogenases/reductases (SDR) family.</text>
</comment>
<gene>
    <name evidence="3" type="ORF">FEA48_28250</name>
</gene>
<sequence>MPSSETRTPLAVITGAGSGIGLAVARRLLREGTRVLAMARRSEAPAALQEVAGDRLHWLAGDVTRSEDLQRLAELARELGPVDYLLPNAGIAQLADGLDESAFARQWAVNGAGALNTLGALREQLARPASVVFIGTFLSQVTFPGLAAYIASKSALRAQARTLAVELAGEGVRINMVSPGPTATAIWGTLGLEASALESVAASVNQRLLGGQFLEAESVADAIVFLLSDQARGIYGQDLIVDNGYTLR</sequence>
<keyword evidence="2" id="KW-0560">Oxidoreductase</keyword>
<protein>
    <submittedName>
        <fullName evidence="3">SDR family oxidoreductase</fullName>
    </submittedName>
</protein>
<comment type="caution">
    <text evidence="3">The sequence shown here is derived from an EMBL/GenBank/DDBJ whole genome shotgun (WGS) entry which is preliminary data.</text>
</comment>
<dbReference type="SUPFAM" id="SSF51735">
    <property type="entry name" value="NAD(P)-binding Rossmann-fold domains"/>
    <property type="match status" value="1"/>
</dbReference>
<dbReference type="InterPro" id="IPR002347">
    <property type="entry name" value="SDR_fam"/>
</dbReference>
<dbReference type="PANTHER" id="PTHR43008">
    <property type="entry name" value="BENZIL REDUCTASE"/>
    <property type="match status" value="1"/>
</dbReference>
<dbReference type="Proteomes" id="UP000307510">
    <property type="component" value="Unassembled WGS sequence"/>
</dbReference>
<dbReference type="RefSeq" id="WP_138216768.1">
    <property type="nucleotide sequence ID" value="NZ_VASG01000010.1"/>
</dbReference>
<dbReference type="PRINTS" id="PR00081">
    <property type="entry name" value="GDHRDH"/>
</dbReference>